<reference evidence="2 3" key="1">
    <citation type="submission" date="2020-04" db="EMBL/GenBank/DDBJ databases">
        <title>Draft genome of Leeia sp. IMCC25680.</title>
        <authorList>
            <person name="Song J."/>
            <person name="Cho J.-C."/>
        </authorList>
    </citation>
    <scope>NUCLEOTIDE SEQUENCE [LARGE SCALE GENOMIC DNA]</scope>
    <source>
        <strain evidence="2 3">IMCC25680</strain>
    </source>
</reference>
<name>A0A847RX33_9NEIS</name>
<dbReference type="EMBL" id="JABAIM010000001">
    <property type="protein sequence ID" value="NLR74331.1"/>
    <property type="molecule type" value="Genomic_DNA"/>
</dbReference>
<protein>
    <submittedName>
        <fullName evidence="2">ImmA/IrrE family metallo-endopeptidase</fullName>
    </submittedName>
</protein>
<evidence type="ECO:0000313" key="3">
    <source>
        <dbReference type="Proteomes" id="UP000587991"/>
    </source>
</evidence>
<dbReference type="Pfam" id="PF06114">
    <property type="entry name" value="Peptidase_M78"/>
    <property type="match status" value="1"/>
</dbReference>
<comment type="caution">
    <text evidence="2">The sequence shown here is derived from an EMBL/GenBank/DDBJ whole genome shotgun (WGS) entry which is preliminary data.</text>
</comment>
<dbReference type="Gene3D" id="1.10.10.2910">
    <property type="match status" value="1"/>
</dbReference>
<dbReference type="InterPro" id="IPR052345">
    <property type="entry name" value="Rad_response_metalloprotease"/>
</dbReference>
<evidence type="ECO:0000313" key="2">
    <source>
        <dbReference type="EMBL" id="NLR74331.1"/>
    </source>
</evidence>
<dbReference type="PANTHER" id="PTHR43236:SF2">
    <property type="entry name" value="BLL0069 PROTEIN"/>
    <property type="match status" value="1"/>
</dbReference>
<dbReference type="PANTHER" id="PTHR43236">
    <property type="entry name" value="ANTITOXIN HIGA1"/>
    <property type="match status" value="1"/>
</dbReference>
<accession>A0A847RX33</accession>
<gene>
    <name evidence="2" type="ORF">HF682_04080</name>
</gene>
<sequence>MMTHSTTHKIRSAAGVLDHYWDGTIPVPVDTLAERLGLVIQREPGLDASGMIEWQADDSYLIRINSSDSMVRQRFTVAHEIGHYVLGHLDGQHRMYRDTSEQFRSGIQQAKEAAANRFAANLLMPPDAIEWAFQVKKEYTIEGLAKLFRVSEAAIQFRLINLGYLEKQ</sequence>
<dbReference type="AlphaFoldDB" id="A0A847RX33"/>
<dbReference type="RefSeq" id="WP_168875953.1">
    <property type="nucleotide sequence ID" value="NZ_JABAIM010000001.1"/>
</dbReference>
<keyword evidence="3" id="KW-1185">Reference proteome</keyword>
<organism evidence="2 3">
    <name type="scientific">Leeia aquatica</name>
    <dbReference type="NCBI Taxonomy" id="2725557"/>
    <lineage>
        <taxon>Bacteria</taxon>
        <taxon>Pseudomonadati</taxon>
        <taxon>Pseudomonadota</taxon>
        <taxon>Betaproteobacteria</taxon>
        <taxon>Neisseriales</taxon>
        <taxon>Leeiaceae</taxon>
        <taxon>Leeia</taxon>
    </lineage>
</organism>
<dbReference type="InterPro" id="IPR010359">
    <property type="entry name" value="IrrE_HExxH"/>
</dbReference>
<evidence type="ECO:0000259" key="1">
    <source>
        <dbReference type="Pfam" id="PF06114"/>
    </source>
</evidence>
<dbReference type="Proteomes" id="UP000587991">
    <property type="component" value="Unassembled WGS sequence"/>
</dbReference>
<feature type="domain" description="IrrE N-terminal-like" evidence="1">
    <location>
        <begin position="33"/>
        <end position="159"/>
    </location>
</feature>
<proteinExistence type="predicted"/>